<name>A0A6V7NZK8_ANACO</name>
<dbReference type="AlphaFoldDB" id="A0A6V7NZK8"/>
<proteinExistence type="predicted"/>
<dbReference type="Pfam" id="PF10294">
    <property type="entry name" value="Methyltransf_16"/>
    <property type="match status" value="1"/>
</dbReference>
<feature type="compositionally biased region" description="Low complexity" evidence="1">
    <location>
        <begin position="65"/>
        <end position="99"/>
    </location>
</feature>
<dbReference type="InterPro" id="IPR029063">
    <property type="entry name" value="SAM-dependent_MTases_sf"/>
</dbReference>
<sequence>MRFKDSPVVELPVGGAVLSFEQDNSSFHVGTSVWPCSLVLVKFVERWLPPKTPKTLTLTLAIPTPTSSASPGSAASSSAPAAGPRGSASSASASTSSSPTSPPSSPPSAATSAATAPSSPAPPSSPSSTGASPPTSPAPAPFDFVVAADVVYLADSAPHLVAAIDALLAPRGLLLLAYQLRSPDAHRAFWDLCARAFPVVVKVPRDHLHPDYAFDEADVYLMQRQQT</sequence>
<evidence type="ECO:0000313" key="2">
    <source>
        <dbReference type="EMBL" id="CAD1823784.1"/>
    </source>
</evidence>
<dbReference type="SUPFAM" id="SSF53335">
    <property type="entry name" value="S-adenosyl-L-methionine-dependent methyltransferases"/>
    <property type="match status" value="1"/>
</dbReference>
<dbReference type="PANTHER" id="PTHR14614:SF7">
    <property type="entry name" value="OS05G0564100 PROTEIN"/>
    <property type="match status" value="1"/>
</dbReference>
<accession>A0A6V7NZK8</accession>
<protein>
    <submittedName>
        <fullName evidence="2">Uncharacterized protein</fullName>
    </submittedName>
</protein>
<organism evidence="2">
    <name type="scientific">Ananas comosus var. bracteatus</name>
    <name type="common">red pineapple</name>
    <dbReference type="NCBI Taxonomy" id="296719"/>
    <lineage>
        <taxon>Eukaryota</taxon>
        <taxon>Viridiplantae</taxon>
        <taxon>Streptophyta</taxon>
        <taxon>Embryophyta</taxon>
        <taxon>Tracheophyta</taxon>
        <taxon>Spermatophyta</taxon>
        <taxon>Magnoliopsida</taxon>
        <taxon>Liliopsida</taxon>
        <taxon>Poales</taxon>
        <taxon>Bromeliaceae</taxon>
        <taxon>Bromelioideae</taxon>
        <taxon>Ananas</taxon>
    </lineage>
</organism>
<dbReference type="PANTHER" id="PTHR14614">
    <property type="entry name" value="HEPATOCELLULAR CARCINOMA-ASSOCIATED ANTIGEN"/>
    <property type="match status" value="1"/>
</dbReference>
<dbReference type="InterPro" id="IPR019410">
    <property type="entry name" value="Methyltransf_16"/>
</dbReference>
<feature type="compositionally biased region" description="Low complexity" evidence="1">
    <location>
        <begin position="107"/>
        <end position="118"/>
    </location>
</feature>
<gene>
    <name evidence="2" type="ORF">CB5_LOCUS6995</name>
</gene>
<evidence type="ECO:0000256" key="1">
    <source>
        <dbReference type="SAM" id="MobiDB-lite"/>
    </source>
</evidence>
<dbReference type="EMBL" id="LR862143">
    <property type="protein sequence ID" value="CAD1823784.1"/>
    <property type="molecule type" value="Genomic_DNA"/>
</dbReference>
<dbReference type="Gene3D" id="3.40.50.150">
    <property type="entry name" value="Vaccinia Virus protein VP39"/>
    <property type="match status" value="1"/>
</dbReference>
<reference evidence="2" key="1">
    <citation type="submission" date="2020-07" db="EMBL/GenBank/DDBJ databases">
        <authorList>
            <person name="Lin J."/>
        </authorList>
    </citation>
    <scope>NUCLEOTIDE SEQUENCE</scope>
</reference>
<feature type="region of interest" description="Disordered" evidence="1">
    <location>
        <begin position="65"/>
        <end position="137"/>
    </location>
</feature>